<dbReference type="AlphaFoldDB" id="A0A1F5G3Z7"/>
<organism evidence="2 3">
    <name type="scientific">Candidatus Curtissbacteria bacterium RIFCSPHIGHO2_01_FULL_41_11</name>
    <dbReference type="NCBI Taxonomy" id="1797711"/>
    <lineage>
        <taxon>Bacteria</taxon>
        <taxon>Candidatus Curtissiibacteriota</taxon>
    </lineage>
</organism>
<keyword evidence="1" id="KW-0812">Transmembrane</keyword>
<protein>
    <submittedName>
        <fullName evidence="2">Uncharacterized protein</fullName>
    </submittedName>
</protein>
<dbReference type="STRING" id="1797711.A2870_01900"/>
<evidence type="ECO:0000313" key="2">
    <source>
        <dbReference type="EMBL" id="OGD86534.1"/>
    </source>
</evidence>
<gene>
    <name evidence="2" type="ORF">A2870_01900</name>
</gene>
<dbReference type="Proteomes" id="UP000179102">
    <property type="component" value="Unassembled WGS sequence"/>
</dbReference>
<evidence type="ECO:0000313" key="3">
    <source>
        <dbReference type="Proteomes" id="UP000179102"/>
    </source>
</evidence>
<proteinExistence type="predicted"/>
<dbReference type="Pfam" id="PF18895">
    <property type="entry name" value="T4SS_pilin"/>
    <property type="match status" value="1"/>
</dbReference>
<keyword evidence="1" id="KW-1133">Transmembrane helix</keyword>
<dbReference type="EMBL" id="MFAZ01000040">
    <property type="protein sequence ID" value="OGD86534.1"/>
    <property type="molecule type" value="Genomic_DNA"/>
</dbReference>
<keyword evidence="1" id="KW-0472">Membrane</keyword>
<comment type="caution">
    <text evidence="2">The sequence shown here is derived from an EMBL/GenBank/DDBJ whole genome shotgun (WGS) entry which is preliminary data.</text>
</comment>
<feature type="transmembrane region" description="Helical" evidence="1">
    <location>
        <begin position="27"/>
        <end position="49"/>
    </location>
</feature>
<sequence length="102" mass="10850">MKDLLAASFSIKNEFTPANRFATTGDLVSNIIIILTSFAGALALIFIIIGGIKFITAAGDEKKMQSATQTLTYAIIGLIVTALAFIILRIVQQFLGSNVAIT</sequence>
<evidence type="ECO:0000256" key="1">
    <source>
        <dbReference type="SAM" id="Phobius"/>
    </source>
</evidence>
<feature type="transmembrane region" description="Helical" evidence="1">
    <location>
        <begin position="70"/>
        <end position="91"/>
    </location>
</feature>
<name>A0A1F5G3Z7_9BACT</name>
<dbReference type="InterPro" id="IPR043993">
    <property type="entry name" value="T4SS_pilin"/>
</dbReference>
<reference evidence="2 3" key="1">
    <citation type="journal article" date="2016" name="Nat. Commun.">
        <title>Thousands of microbial genomes shed light on interconnected biogeochemical processes in an aquifer system.</title>
        <authorList>
            <person name="Anantharaman K."/>
            <person name="Brown C.T."/>
            <person name="Hug L.A."/>
            <person name="Sharon I."/>
            <person name="Castelle C.J."/>
            <person name="Probst A.J."/>
            <person name="Thomas B.C."/>
            <person name="Singh A."/>
            <person name="Wilkins M.J."/>
            <person name="Karaoz U."/>
            <person name="Brodie E.L."/>
            <person name="Williams K.H."/>
            <person name="Hubbard S.S."/>
            <person name="Banfield J.F."/>
        </authorList>
    </citation>
    <scope>NUCLEOTIDE SEQUENCE [LARGE SCALE GENOMIC DNA]</scope>
</reference>
<accession>A0A1F5G3Z7</accession>